<dbReference type="InterPro" id="IPR000485">
    <property type="entry name" value="AsnC-type_HTH_dom"/>
</dbReference>
<organism evidence="5 6">
    <name type="scientific">Streptomyces synnematoformans</name>
    <dbReference type="NCBI Taxonomy" id="415721"/>
    <lineage>
        <taxon>Bacteria</taxon>
        <taxon>Bacillati</taxon>
        <taxon>Actinomycetota</taxon>
        <taxon>Actinomycetes</taxon>
        <taxon>Kitasatosporales</taxon>
        <taxon>Streptomycetaceae</taxon>
        <taxon>Streptomyces</taxon>
    </lineage>
</organism>
<proteinExistence type="predicted"/>
<dbReference type="SUPFAM" id="SSF54909">
    <property type="entry name" value="Dimeric alpha+beta barrel"/>
    <property type="match status" value="1"/>
</dbReference>
<evidence type="ECO:0000256" key="2">
    <source>
        <dbReference type="ARBA" id="ARBA00023125"/>
    </source>
</evidence>
<evidence type="ECO:0000256" key="3">
    <source>
        <dbReference type="ARBA" id="ARBA00023163"/>
    </source>
</evidence>
<dbReference type="InterPro" id="IPR011008">
    <property type="entry name" value="Dimeric_a/b-barrel"/>
</dbReference>
<dbReference type="PROSITE" id="PS50956">
    <property type="entry name" value="HTH_ASNC_2"/>
    <property type="match status" value="1"/>
</dbReference>
<dbReference type="PANTHER" id="PTHR30154">
    <property type="entry name" value="LEUCINE-RESPONSIVE REGULATORY PROTEIN"/>
    <property type="match status" value="1"/>
</dbReference>
<dbReference type="Gene3D" id="3.30.70.920">
    <property type="match status" value="1"/>
</dbReference>
<dbReference type="PROSITE" id="PS00519">
    <property type="entry name" value="HTH_ASNC_1"/>
    <property type="match status" value="1"/>
</dbReference>
<dbReference type="Proteomes" id="UP001500443">
    <property type="component" value="Unassembled WGS sequence"/>
</dbReference>
<dbReference type="InterPro" id="IPR019888">
    <property type="entry name" value="Tscrpt_reg_AsnC-like"/>
</dbReference>
<name>A0ABN2YRY1_9ACTN</name>
<comment type="caution">
    <text evidence="5">The sequence shown here is derived from an EMBL/GenBank/DDBJ whole genome shotgun (WGS) entry which is preliminary data.</text>
</comment>
<protein>
    <submittedName>
        <fullName evidence="5">Lrp/AsnC family transcriptional regulator</fullName>
    </submittedName>
</protein>
<dbReference type="Gene3D" id="1.10.10.10">
    <property type="entry name" value="Winged helix-like DNA-binding domain superfamily/Winged helix DNA-binding domain"/>
    <property type="match status" value="1"/>
</dbReference>
<dbReference type="InterPro" id="IPR019887">
    <property type="entry name" value="Tscrpt_reg_AsnC/Lrp_C"/>
</dbReference>
<dbReference type="Pfam" id="PF13412">
    <property type="entry name" value="HTH_24"/>
    <property type="match status" value="1"/>
</dbReference>
<reference evidence="5 6" key="1">
    <citation type="journal article" date="2019" name="Int. J. Syst. Evol. Microbiol.">
        <title>The Global Catalogue of Microorganisms (GCM) 10K type strain sequencing project: providing services to taxonomists for standard genome sequencing and annotation.</title>
        <authorList>
            <consortium name="The Broad Institute Genomics Platform"/>
            <consortium name="The Broad Institute Genome Sequencing Center for Infectious Disease"/>
            <person name="Wu L."/>
            <person name="Ma J."/>
        </authorList>
    </citation>
    <scope>NUCLEOTIDE SEQUENCE [LARGE SCALE GENOMIC DNA]</scope>
    <source>
        <strain evidence="5 6">JCM 15481</strain>
    </source>
</reference>
<evidence type="ECO:0000313" key="6">
    <source>
        <dbReference type="Proteomes" id="UP001500443"/>
    </source>
</evidence>
<dbReference type="Pfam" id="PF01037">
    <property type="entry name" value="AsnC_trans_reg"/>
    <property type="match status" value="1"/>
</dbReference>
<dbReference type="CDD" id="cd00090">
    <property type="entry name" value="HTH_ARSR"/>
    <property type="match status" value="1"/>
</dbReference>
<accession>A0ABN2YRY1</accession>
<dbReference type="PANTHER" id="PTHR30154:SF34">
    <property type="entry name" value="TRANSCRIPTIONAL REGULATOR AZLB"/>
    <property type="match status" value="1"/>
</dbReference>
<evidence type="ECO:0000313" key="5">
    <source>
        <dbReference type="EMBL" id="GAA2131532.1"/>
    </source>
</evidence>
<dbReference type="InterPro" id="IPR011991">
    <property type="entry name" value="ArsR-like_HTH"/>
</dbReference>
<dbReference type="RefSeq" id="WP_344291358.1">
    <property type="nucleotide sequence ID" value="NZ_BAAAPF010000138.1"/>
</dbReference>
<keyword evidence="1" id="KW-0805">Transcription regulation</keyword>
<gene>
    <name evidence="5" type="ORF">GCM10009802_39750</name>
</gene>
<feature type="domain" description="HTH asnC-type" evidence="4">
    <location>
        <begin position="1"/>
        <end position="62"/>
    </location>
</feature>
<sequence>MDAIDRAIIAQLRRDCRIPNTELADRVGLTPSPCLRRVRRLEEEGVILGYHARVAPGAIGRGFQVQVDFELTDQARETIERFEAELVSCDEVVEARRMFGSPDYHALIAVADLETYERFMTRRLTALPGLAKLQSRFAMKTLKSDAAGRP</sequence>
<dbReference type="InterPro" id="IPR036390">
    <property type="entry name" value="WH_DNA-bd_sf"/>
</dbReference>
<dbReference type="InterPro" id="IPR036388">
    <property type="entry name" value="WH-like_DNA-bd_sf"/>
</dbReference>
<dbReference type="InterPro" id="IPR019885">
    <property type="entry name" value="Tscrpt_reg_HTH_AsnC-type_CS"/>
</dbReference>
<dbReference type="SMART" id="SM00344">
    <property type="entry name" value="HTH_ASNC"/>
    <property type="match status" value="1"/>
</dbReference>
<keyword evidence="6" id="KW-1185">Reference proteome</keyword>
<dbReference type="SUPFAM" id="SSF46785">
    <property type="entry name" value="Winged helix' DNA-binding domain"/>
    <property type="match status" value="1"/>
</dbReference>
<dbReference type="EMBL" id="BAAAPF010000138">
    <property type="protein sequence ID" value="GAA2131532.1"/>
    <property type="molecule type" value="Genomic_DNA"/>
</dbReference>
<evidence type="ECO:0000259" key="4">
    <source>
        <dbReference type="PROSITE" id="PS50956"/>
    </source>
</evidence>
<keyword evidence="2" id="KW-0238">DNA-binding</keyword>
<keyword evidence="3" id="KW-0804">Transcription</keyword>
<evidence type="ECO:0000256" key="1">
    <source>
        <dbReference type="ARBA" id="ARBA00023015"/>
    </source>
</evidence>
<dbReference type="PRINTS" id="PR00033">
    <property type="entry name" value="HTHASNC"/>
</dbReference>